<gene>
    <name evidence="2" type="ORF">WJX68_12475</name>
</gene>
<keyword evidence="3" id="KW-1185">Reference proteome</keyword>
<evidence type="ECO:0000313" key="2">
    <source>
        <dbReference type="EMBL" id="MEJ8279750.1"/>
    </source>
</evidence>
<organism evidence="2 3">
    <name type="scientific">Pseudonocardia spirodelae</name>
    <dbReference type="NCBI Taxonomy" id="3133431"/>
    <lineage>
        <taxon>Bacteria</taxon>
        <taxon>Bacillati</taxon>
        <taxon>Actinomycetota</taxon>
        <taxon>Actinomycetes</taxon>
        <taxon>Pseudonocardiales</taxon>
        <taxon>Pseudonocardiaceae</taxon>
        <taxon>Pseudonocardia</taxon>
    </lineage>
</organism>
<proteinExistence type="predicted"/>
<dbReference type="PANTHER" id="PTHR37314:SF4">
    <property type="entry name" value="UPF0700 TRANSMEMBRANE PROTEIN YOAK"/>
    <property type="match status" value="1"/>
</dbReference>
<dbReference type="Proteomes" id="UP001364211">
    <property type="component" value="Unassembled WGS sequence"/>
</dbReference>
<keyword evidence="1" id="KW-0812">Transmembrane</keyword>
<sequence length="208" mass="19937">MRRAVVLALLAACAGVVDVWAVVALGGAFAGVVTGNLVTAGYAVAAGDPGGLLPPAVAVAGFVTGVGLWSLLRRWWPHAVTGPLAAEAAVLAALAVLWPLLPGAATALLAAAAVAMGAQSSVAQLLGQSTTYMTGTLTGAVADLAAGDGRRLSALRQLGAIVLGAVAGGLALQHLPAVVPALAAVLAGAAVVVHAAGRRDSGTAPGAG</sequence>
<feature type="transmembrane region" description="Helical" evidence="1">
    <location>
        <begin position="178"/>
        <end position="196"/>
    </location>
</feature>
<dbReference type="EMBL" id="JBBJUP010000009">
    <property type="protein sequence ID" value="MEJ8279750.1"/>
    <property type="molecule type" value="Genomic_DNA"/>
</dbReference>
<dbReference type="RefSeq" id="WP_340289975.1">
    <property type="nucleotide sequence ID" value="NZ_JBBJUP010000009.1"/>
</dbReference>
<protein>
    <submittedName>
        <fullName evidence="2">YoaK family protein</fullName>
    </submittedName>
</protein>
<name>A0ABU8T785_9PSEU</name>
<dbReference type="Pfam" id="PF06912">
    <property type="entry name" value="DUF1275"/>
    <property type="match status" value="1"/>
</dbReference>
<dbReference type="PANTHER" id="PTHR37314">
    <property type="entry name" value="SLR0142 PROTEIN"/>
    <property type="match status" value="1"/>
</dbReference>
<feature type="transmembrane region" description="Helical" evidence="1">
    <location>
        <begin position="107"/>
        <end position="127"/>
    </location>
</feature>
<keyword evidence="1" id="KW-1133">Transmembrane helix</keyword>
<reference evidence="2 3" key="1">
    <citation type="submission" date="2024-03" db="EMBL/GenBank/DDBJ databases">
        <title>Draft genome sequence of Pseudonocardia sp. DW16-2.</title>
        <authorList>
            <person name="Duangmal K."/>
        </authorList>
    </citation>
    <scope>NUCLEOTIDE SEQUENCE [LARGE SCALE GENOMIC DNA]</scope>
    <source>
        <strain evidence="2 3">DW16-2</strain>
    </source>
</reference>
<evidence type="ECO:0000313" key="3">
    <source>
        <dbReference type="Proteomes" id="UP001364211"/>
    </source>
</evidence>
<keyword evidence="1" id="KW-0472">Membrane</keyword>
<accession>A0ABU8T785</accession>
<comment type="caution">
    <text evidence="2">The sequence shown here is derived from an EMBL/GenBank/DDBJ whole genome shotgun (WGS) entry which is preliminary data.</text>
</comment>
<dbReference type="InterPro" id="IPR010699">
    <property type="entry name" value="DUF1275"/>
</dbReference>
<feature type="transmembrane region" description="Helical" evidence="1">
    <location>
        <begin position="51"/>
        <end position="72"/>
    </location>
</feature>
<evidence type="ECO:0000256" key="1">
    <source>
        <dbReference type="SAM" id="Phobius"/>
    </source>
</evidence>
<feature type="transmembrane region" description="Helical" evidence="1">
    <location>
        <begin position="84"/>
        <end position="101"/>
    </location>
</feature>
<feature type="transmembrane region" description="Helical" evidence="1">
    <location>
        <begin position="154"/>
        <end position="172"/>
    </location>
</feature>